<evidence type="ECO:0000313" key="1">
    <source>
        <dbReference type="EMBL" id="MCQ6288792.1"/>
    </source>
</evidence>
<gene>
    <name evidence="1" type="ORF">NPM19_29865</name>
</gene>
<dbReference type="EMBL" id="JANHEB010000091">
    <property type="protein sequence ID" value="MCQ6288792.1"/>
    <property type="molecule type" value="Genomic_DNA"/>
</dbReference>
<evidence type="ECO:0000313" key="2">
    <source>
        <dbReference type="Proteomes" id="UP001204643"/>
    </source>
</evidence>
<accession>A0AAW5L6D3</accession>
<dbReference type="RefSeq" id="WP_256425378.1">
    <property type="nucleotide sequence ID" value="NZ_JANHDY010000047.1"/>
</dbReference>
<comment type="caution">
    <text evidence="1">The sequence shown here is derived from an EMBL/GenBank/DDBJ whole genome shotgun (WGS) entry which is preliminary data.</text>
</comment>
<dbReference type="Proteomes" id="UP001204643">
    <property type="component" value="Unassembled WGS sequence"/>
</dbReference>
<proteinExistence type="predicted"/>
<name>A0AAW5L6D3_BACCE</name>
<organism evidence="1 2">
    <name type="scientific">Bacillus cereus</name>
    <dbReference type="NCBI Taxonomy" id="1396"/>
    <lineage>
        <taxon>Bacteria</taxon>
        <taxon>Bacillati</taxon>
        <taxon>Bacillota</taxon>
        <taxon>Bacilli</taxon>
        <taxon>Bacillales</taxon>
        <taxon>Bacillaceae</taxon>
        <taxon>Bacillus</taxon>
        <taxon>Bacillus cereus group</taxon>
    </lineage>
</organism>
<reference evidence="1" key="1">
    <citation type="submission" date="2022-07" db="EMBL/GenBank/DDBJ databases">
        <title>Identification and characterization of Bacillus thuringiensis and other Bacillus cereus group isolates from spinach by whole genome sequencing.</title>
        <authorList>
            <person name="Zao X."/>
            <person name="Zervas A."/>
            <person name="Hendriks M."/>
            <person name="Rajkovic A."/>
            <person name="Van Overbeek L."/>
            <person name="Hendriksen N.B."/>
            <person name="Uyttendaele M."/>
        </authorList>
    </citation>
    <scope>NUCLEOTIDE SEQUENCE</scope>
    <source>
        <strain evidence="1">781001F-1</strain>
    </source>
</reference>
<protein>
    <recommendedName>
        <fullName evidence="3">Phage protein</fullName>
    </recommendedName>
</protein>
<evidence type="ECO:0008006" key="3">
    <source>
        <dbReference type="Google" id="ProtNLM"/>
    </source>
</evidence>
<dbReference type="AlphaFoldDB" id="A0AAW5L6D3"/>
<sequence length="68" mass="7480">MRANATFSMQMNGKSEDATAYVNGMTKIAAFLVAHTDSGVIDKLLTQVDKEEKECIQATLAGWKHHPQ</sequence>